<protein>
    <submittedName>
        <fullName evidence="1">Uncharacterized protein</fullName>
    </submittedName>
</protein>
<gene>
    <name evidence="1" type="ORF">FHS27_003179</name>
</gene>
<proteinExistence type="predicted"/>
<dbReference type="Proteomes" id="UP000536179">
    <property type="component" value="Unassembled WGS sequence"/>
</dbReference>
<organism evidence="1 2">
    <name type="scientific">Aporhodopirellula rubra</name>
    <dbReference type="NCBI Taxonomy" id="980271"/>
    <lineage>
        <taxon>Bacteria</taxon>
        <taxon>Pseudomonadati</taxon>
        <taxon>Planctomycetota</taxon>
        <taxon>Planctomycetia</taxon>
        <taxon>Pirellulales</taxon>
        <taxon>Pirellulaceae</taxon>
        <taxon>Aporhodopirellula</taxon>
    </lineage>
</organism>
<sequence length="67" mass="7997">MLNCWNEKRSEIPRSGNSYTKLVRVVEHKVKRQVVCFERYGIEVRLREWPINPVAENELRHMRGATS</sequence>
<keyword evidence="2" id="KW-1185">Reference proteome</keyword>
<reference evidence="1 2" key="1">
    <citation type="submission" date="2020-08" db="EMBL/GenBank/DDBJ databases">
        <title>Genomic Encyclopedia of Type Strains, Phase III (KMG-III): the genomes of soil and plant-associated and newly described type strains.</title>
        <authorList>
            <person name="Whitman W."/>
        </authorList>
    </citation>
    <scope>NUCLEOTIDE SEQUENCE [LARGE SCALE GENOMIC DNA]</scope>
    <source>
        <strain evidence="1 2">CECT 8075</strain>
    </source>
</reference>
<comment type="caution">
    <text evidence="1">The sequence shown here is derived from an EMBL/GenBank/DDBJ whole genome shotgun (WGS) entry which is preliminary data.</text>
</comment>
<evidence type="ECO:0000313" key="1">
    <source>
        <dbReference type="EMBL" id="MBB3207358.1"/>
    </source>
</evidence>
<accession>A0A7W5E0D0</accession>
<name>A0A7W5E0D0_9BACT</name>
<evidence type="ECO:0000313" key="2">
    <source>
        <dbReference type="Proteomes" id="UP000536179"/>
    </source>
</evidence>
<dbReference type="AlphaFoldDB" id="A0A7W5E0D0"/>
<dbReference type="EMBL" id="JACHXU010000010">
    <property type="protein sequence ID" value="MBB3207358.1"/>
    <property type="molecule type" value="Genomic_DNA"/>
</dbReference>